<dbReference type="PANTHER" id="PTHR23020:SF41">
    <property type="entry name" value="AMINOGLYCOSIDE PHOSPHOTRANSFERASE DOMAIN-CONTAINING PROTEIN"/>
    <property type="match status" value="1"/>
</dbReference>
<dbReference type="InterPro" id="IPR052961">
    <property type="entry name" value="Oxido-Kinase-like_Enzymes"/>
</dbReference>
<dbReference type="SUPFAM" id="SSF56112">
    <property type="entry name" value="Protein kinase-like (PK-like)"/>
    <property type="match status" value="1"/>
</dbReference>
<dbReference type="Pfam" id="PF07914">
    <property type="entry name" value="DUF1679"/>
    <property type="match status" value="2"/>
</dbReference>
<feature type="domain" description="CHK kinase-like" evidence="1">
    <location>
        <begin position="119"/>
        <end position="344"/>
    </location>
</feature>
<evidence type="ECO:0000259" key="1">
    <source>
        <dbReference type="SMART" id="SM00587"/>
    </source>
</evidence>
<sequence length="422" mass="49050">MLATSGYENAKIFADNKIVNAKIVPLITQGLFSQIYKVQFFNENPEKPFFTTIIKKPTTEKFDGMAGEGGFDVNLVKSFHNNECKFYQMFTGNIHKFLPKPKLFSYRKFEEGSDENGFILMEDLSERTKVYDVLESMSQEQVEAVVDSLAVFHNDILIYESEFWQNKFNNCAYITIHNIVMPEMTEQTLNKLKQLRPGVFDDLLKKLHRMIYETELVQFCVTGCCEEIGKKYGFDDLLKKLHRMIYETELVQFCVTGCCEEIGVPLVICHGDVWNNNILWYTNEDGSVSNRLAAFIDYHYACQGNPAYDFTRMIVFGCDPDVRHEIEETIFDFYMQKLTAYMGEHDEKPNFMAEQLKKAYGYSLCHMAWLCCLHAIFYPTNQTDALDKEALEKLQEKLVLRAKAALEDAVKFLKKEKPEWLL</sequence>
<proteinExistence type="predicted"/>
<reference evidence="3" key="1">
    <citation type="submission" date="2022-11" db="UniProtKB">
        <authorList>
            <consortium name="WormBaseParasite"/>
        </authorList>
    </citation>
    <scope>IDENTIFICATION</scope>
</reference>
<dbReference type="Proteomes" id="UP000887540">
    <property type="component" value="Unplaced"/>
</dbReference>
<accession>A0A914ECP9</accession>
<evidence type="ECO:0000313" key="2">
    <source>
        <dbReference type="Proteomes" id="UP000887540"/>
    </source>
</evidence>
<keyword evidence="2" id="KW-1185">Reference proteome</keyword>
<dbReference type="Gene3D" id="3.90.1200.10">
    <property type="match status" value="1"/>
</dbReference>
<dbReference type="InterPro" id="IPR011009">
    <property type="entry name" value="Kinase-like_dom_sf"/>
</dbReference>
<protein>
    <submittedName>
        <fullName evidence="3">CHK kinase-like domain-containing protein</fullName>
    </submittedName>
</protein>
<dbReference type="AlphaFoldDB" id="A0A914ECP9"/>
<evidence type="ECO:0000313" key="3">
    <source>
        <dbReference type="WBParaSite" id="ACRNAN_scaffold7300.g32598.t1"/>
    </source>
</evidence>
<dbReference type="SMART" id="SM00587">
    <property type="entry name" value="CHK"/>
    <property type="match status" value="1"/>
</dbReference>
<dbReference type="InterPro" id="IPR015897">
    <property type="entry name" value="CHK_kinase-like"/>
</dbReference>
<organism evidence="2 3">
    <name type="scientific">Acrobeloides nanus</name>
    <dbReference type="NCBI Taxonomy" id="290746"/>
    <lineage>
        <taxon>Eukaryota</taxon>
        <taxon>Metazoa</taxon>
        <taxon>Ecdysozoa</taxon>
        <taxon>Nematoda</taxon>
        <taxon>Chromadorea</taxon>
        <taxon>Rhabditida</taxon>
        <taxon>Tylenchina</taxon>
        <taxon>Cephalobomorpha</taxon>
        <taxon>Cephaloboidea</taxon>
        <taxon>Cephalobidae</taxon>
        <taxon>Acrobeloides</taxon>
    </lineage>
</organism>
<dbReference type="WBParaSite" id="ACRNAN_scaffold7300.g32598.t1">
    <property type="protein sequence ID" value="ACRNAN_scaffold7300.g32598.t1"/>
    <property type="gene ID" value="ACRNAN_scaffold7300.g32598"/>
</dbReference>
<name>A0A914ECP9_9BILA</name>
<dbReference type="InterPro" id="IPR012877">
    <property type="entry name" value="Dhs-27"/>
</dbReference>
<dbReference type="PANTHER" id="PTHR23020">
    <property type="entry name" value="UNCHARACTERIZED NUCLEAR HORMONE RECEPTOR-RELATED"/>
    <property type="match status" value="1"/>
</dbReference>